<dbReference type="PROSITE" id="PS50885">
    <property type="entry name" value="HAMP"/>
    <property type="match status" value="1"/>
</dbReference>
<keyword evidence="8 11" id="KW-1133">Transmembrane helix</keyword>
<comment type="subcellular location">
    <subcellularLocation>
        <location evidence="2">Membrane</location>
    </subcellularLocation>
</comment>
<evidence type="ECO:0000256" key="8">
    <source>
        <dbReference type="ARBA" id="ARBA00022989"/>
    </source>
</evidence>
<dbReference type="Gene3D" id="1.10.287.130">
    <property type="match status" value="1"/>
</dbReference>
<dbReference type="InterPro" id="IPR036890">
    <property type="entry name" value="HATPase_C_sf"/>
</dbReference>
<dbReference type="InterPro" id="IPR036097">
    <property type="entry name" value="HisK_dim/P_sf"/>
</dbReference>
<reference evidence="14 15" key="1">
    <citation type="journal article" date="2006" name="J. Bacteriol.">
        <title>Comparison of the genome sequence of the poultry pathogen Bordetella avium with those of B. bronchiseptica, B. pertussis, and B. parapertussis reveals extensive diversity in surface structures associated with host interaction.</title>
        <authorList>
            <person name="Sebaihia M."/>
            <person name="Preston A."/>
            <person name="Maskell D.J."/>
            <person name="Kuzmiak H."/>
            <person name="Connell T.D."/>
            <person name="King N.D."/>
            <person name="Orndorff P.E."/>
            <person name="Miyamoto D.M."/>
            <person name="Thomson N.R."/>
            <person name="Harris D."/>
            <person name="Goble A."/>
            <person name="Lord A."/>
            <person name="Murphy L."/>
            <person name="Quail M.A."/>
            <person name="Rutter S."/>
            <person name="Squares R."/>
            <person name="Squares S."/>
            <person name="Woodward J."/>
            <person name="Parkhill J."/>
            <person name="Temple L.M."/>
        </authorList>
    </citation>
    <scope>NUCLEOTIDE SEQUENCE [LARGE SCALE GENOMIC DNA]</scope>
    <source>
        <strain evidence="14 15">197N</strain>
    </source>
</reference>
<evidence type="ECO:0000256" key="1">
    <source>
        <dbReference type="ARBA" id="ARBA00000085"/>
    </source>
</evidence>
<evidence type="ECO:0000256" key="11">
    <source>
        <dbReference type="SAM" id="Phobius"/>
    </source>
</evidence>
<evidence type="ECO:0000256" key="5">
    <source>
        <dbReference type="ARBA" id="ARBA00022679"/>
    </source>
</evidence>
<keyword evidence="7 14" id="KW-0418">Kinase</keyword>
<sequence length="381" mass="42294">MSRSPMMPDSTTESLPQQNGWKLQQGSLARHLVVRLMPPILLLVLLDLAATWVITHKIDMSAWMLEDFFWLMVVGQVLLIALFAGVIIQGVRSGLRSVNLLSEEIRQRSIDDMQSLAVRGLPAEIAPLVTHINDLLLRLDASLAAQRRFIGHAAHQLRTPLSGLRLESELMLARPLPEDVRARAERIKVVSDRMIRLGQQLLVLAKADPNTRPQDRFLRLDLCEWVRASGAEWIPRARALQVEIALLAPDQPVWIDGDPLLLDELLGNLIDNALRYGRPQGRITLTVDDNPPLLTVEDDGPGIDAEESKRVFEAFYRSPSAAADGSGLGLAIVREIAGAHGAWCKLISRPVYSGTRISVVFPGPRKGAQLSRHEPPYESHL</sequence>
<keyword evidence="9" id="KW-0902">Two-component regulatory system</keyword>
<keyword evidence="4" id="KW-0597">Phosphoprotein</keyword>
<dbReference type="eggNOG" id="COG5002">
    <property type="taxonomic scope" value="Bacteria"/>
</dbReference>
<keyword evidence="15" id="KW-1185">Reference proteome</keyword>
<dbReference type="Pfam" id="PF02518">
    <property type="entry name" value="HATPase_c"/>
    <property type="match status" value="1"/>
</dbReference>
<evidence type="ECO:0000256" key="6">
    <source>
        <dbReference type="ARBA" id="ARBA00022692"/>
    </source>
</evidence>
<dbReference type="AlphaFoldDB" id="Q2KZC3"/>
<dbReference type="PANTHER" id="PTHR45436:SF1">
    <property type="entry name" value="SENSOR PROTEIN QSEC"/>
    <property type="match status" value="1"/>
</dbReference>
<dbReference type="EC" id="2.7.13.3" evidence="3"/>
<accession>Q2KZC3</accession>
<keyword evidence="5" id="KW-0808">Transferase</keyword>
<dbReference type="CDD" id="cd00075">
    <property type="entry name" value="HATPase"/>
    <property type="match status" value="1"/>
</dbReference>
<dbReference type="STRING" id="360910.BAV2116"/>
<dbReference type="SMART" id="SM00388">
    <property type="entry name" value="HisKA"/>
    <property type="match status" value="1"/>
</dbReference>
<dbReference type="CDD" id="cd00082">
    <property type="entry name" value="HisKA"/>
    <property type="match status" value="1"/>
</dbReference>
<dbReference type="EMBL" id="AM167904">
    <property type="protein sequence ID" value="CAJ49726.1"/>
    <property type="molecule type" value="Genomic_DNA"/>
</dbReference>
<evidence type="ECO:0000256" key="10">
    <source>
        <dbReference type="ARBA" id="ARBA00023136"/>
    </source>
</evidence>
<proteinExistence type="predicted"/>
<feature type="transmembrane region" description="Helical" evidence="11">
    <location>
        <begin position="68"/>
        <end position="88"/>
    </location>
</feature>
<evidence type="ECO:0000256" key="7">
    <source>
        <dbReference type="ARBA" id="ARBA00022777"/>
    </source>
</evidence>
<evidence type="ECO:0000256" key="3">
    <source>
        <dbReference type="ARBA" id="ARBA00012438"/>
    </source>
</evidence>
<feature type="transmembrane region" description="Helical" evidence="11">
    <location>
        <begin position="32"/>
        <end position="56"/>
    </location>
</feature>
<dbReference type="SUPFAM" id="SSF47384">
    <property type="entry name" value="Homodimeric domain of signal transducing histidine kinase"/>
    <property type="match status" value="1"/>
</dbReference>
<organism evidence="14 15">
    <name type="scientific">Bordetella avium (strain 197N)</name>
    <dbReference type="NCBI Taxonomy" id="360910"/>
    <lineage>
        <taxon>Bacteria</taxon>
        <taxon>Pseudomonadati</taxon>
        <taxon>Pseudomonadota</taxon>
        <taxon>Betaproteobacteria</taxon>
        <taxon>Burkholderiales</taxon>
        <taxon>Alcaligenaceae</taxon>
        <taxon>Bordetella</taxon>
    </lineage>
</organism>
<gene>
    <name evidence="14" type="ordered locus">BAV2116</name>
</gene>
<evidence type="ECO:0000256" key="4">
    <source>
        <dbReference type="ARBA" id="ARBA00022553"/>
    </source>
</evidence>
<evidence type="ECO:0000313" key="14">
    <source>
        <dbReference type="EMBL" id="CAJ49726.1"/>
    </source>
</evidence>
<dbReference type="SUPFAM" id="SSF55874">
    <property type="entry name" value="ATPase domain of HSP90 chaperone/DNA topoisomerase II/histidine kinase"/>
    <property type="match status" value="1"/>
</dbReference>
<evidence type="ECO:0000259" key="12">
    <source>
        <dbReference type="PROSITE" id="PS50109"/>
    </source>
</evidence>
<feature type="domain" description="Histidine kinase" evidence="12">
    <location>
        <begin position="152"/>
        <end position="365"/>
    </location>
</feature>
<dbReference type="InterPro" id="IPR050428">
    <property type="entry name" value="TCS_sensor_his_kinase"/>
</dbReference>
<dbReference type="InterPro" id="IPR005467">
    <property type="entry name" value="His_kinase_dom"/>
</dbReference>
<dbReference type="HOGENOM" id="CLU_000445_89_37_4"/>
<dbReference type="InterPro" id="IPR003660">
    <property type="entry name" value="HAMP_dom"/>
</dbReference>
<comment type="catalytic activity">
    <reaction evidence="1">
        <text>ATP + protein L-histidine = ADP + protein N-phospho-L-histidine.</text>
        <dbReference type="EC" id="2.7.13.3"/>
    </reaction>
</comment>
<dbReference type="PANTHER" id="PTHR45436">
    <property type="entry name" value="SENSOR HISTIDINE KINASE YKOH"/>
    <property type="match status" value="1"/>
</dbReference>
<dbReference type="InterPro" id="IPR003594">
    <property type="entry name" value="HATPase_dom"/>
</dbReference>
<dbReference type="GO" id="GO:0005886">
    <property type="term" value="C:plasma membrane"/>
    <property type="evidence" value="ECO:0007669"/>
    <property type="project" value="TreeGrafter"/>
</dbReference>
<name>Q2KZC3_BORA1</name>
<dbReference type="GO" id="GO:0000155">
    <property type="term" value="F:phosphorelay sensor kinase activity"/>
    <property type="evidence" value="ECO:0007669"/>
    <property type="project" value="InterPro"/>
</dbReference>
<dbReference type="Proteomes" id="UP000001977">
    <property type="component" value="Chromosome"/>
</dbReference>
<keyword evidence="6 11" id="KW-0812">Transmembrane</keyword>
<dbReference type="SMART" id="SM00387">
    <property type="entry name" value="HATPase_c"/>
    <property type="match status" value="1"/>
</dbReference>
<dbReference type="PRINTS" id="PR00344">
    <property type="entry name" value="BCTRLSENSOR"/>
</dbReference>
<dbReference type="InterPro" id="IPR004358">
    <property type="entry name" value="Sig_transdc_His_kin-like_C"/>
</dbReference>
<protein>
    <recommendedName>
        <fullName evidence="3">histidine kinase</fullName>
        <ecNumber evidence="3">2.7.13.3</ecNumber>
    </recommendedName>
</protein>
<dbReference type="PROSITE" id="PS50109">
    <property type="entry name" value="HIS_KIN"/>
    <property type="match status" value="1"/>
</dbReference>
<dbReference type="InterPro" id="IPR003661">
    <property type="entry name" value="HisK_dim/P_dom"/>
</dbReference>
<evidence type="ECO:0000256" key="9">
    <source>
        <dbReference type="ARBA" id="ARBA00023012"/>
    </source>
</evidence>
<evidence type="ECO:0000313" key="15">
    <source>
        <dbReference type="Proteomes" id="UP000001977"/>
    </source>
</evidence>
<dbReference type="Gene3D" id="3.30.565.10">
    <property type="entry name" value="Histidine kinase-like ATPase, C-terminal domain"/>
    <property type="match status" value="1"/>
</dbReference>
<feature type="domain" description="HAMP" evidence="13">
    <location>
        <begin position="92"/>
        <end position="144"/>
    </location>
</feature>
<dbReference type="KEGG" id="bav:BAV2116"/>
<evidence type="ECO:0000256" key="2">
    <source>
        <dbReference type="ARBA" id="ARBA00004370"/>
    </source>
</evidence>
<keyword evidence="10 11" id="KW-0472">Membrane</keyword>
<dbReference type="Pfam" id="PF00512">
    <property type="entry name" value="HisKA"/>
    <property type="match status" value="1"/>
</dbReference>
<evidence type="ECO:0000259" key="13">
    <source>
        <dbReference type="PROSITE" id="PS50885"/>
    </source>
</evidence>